<dbReference type="AlphaFoldDB" id="A0A0R3XDE5"/>
<evidence type="ECO:0000313" key="2">
    <source>
        <dbReference type="Proteomes" id="UP000274429"/>
    </source>
</evidence>
<evidence type="ECO:0000313" key="3">
    <source>
        <dbReference type="WBParaSite" id="TTAC_0001157201-mRNA-1"/>
    </source>
</evidence>
<reference evidence="1 2" key="2">
    <citation type="submission" date="2018-11" db="EMBL/GenBank/DDBJ databases">
        <authorList>
            <consortium name="Pathogen Informatics"/>
        </authorList>
    </citation>
    <scope>NUCLEOTIDE SEQUENCE [LARGE SCALE GENOMIC DNA]</scope>
</reference>
<evidence type="ECO:0000313" key="1">
    <source>
        <dbReference type="EMBL" id="VDM36972.1"/>
    </source>
</evidence>
<accession>A0A0R3XDE5</accession>
<dbReference type="Proteomes" id="UP000274429">
    <property type="component" value="Unassembled WGS sequence"/>
</dbReference>
<dbReference type="WBParaSite" id="TTAC_0001157201-mRNA-1">
    <property type="protein sequence ID" value="TTAC_0001157201-mRNA-1"/>
    <property type="gene ID" value="TTAC_0001157201"/>
</dbReference>
<keyword evidence="2" id="KW-1185">Reference proteome</keyword>
<sequence>MSHCQTLVLTSVELGVLGTHSQWRLNVAHNFTALLRIYTTTTDGLEEKARHERVERKEGMMESRLGGEGGQWVLKMTKVRGEVLLAHISPSLHHVRHPCWRNGGSVSNYALQDGRLGGASPHK</sequence>
<reference evidence="3" key="1">
    <citation type="submission" date="2017-02" db="UniProtKB">
        <authorList>
            <consortium name="WormBaseParasite"/>
        </authorList>
    </citation>
    <scope>IDENTIFICATION</scope>
</reference>
<organism evidence="3">
    <name type="scientific">Hydatigena taeniaeformis</name>
    <name type="common">Feline tapeworm</name>
    <name type="synonym">Taenia taeniaeformis</name>
    <dbReference type="NCBI Taxonomy" id="6205"/>
    <lineage>
        <taxon>Eukaryota</taxon>
        <taxon>Metazoa</taxon>
        <taxon>Spiralia</taxon>
        <taxon>Lophotrochozoa</taxon>
        <taxon>Platyhelminthes</taxon>
        <taxon>Cestoda</taxon>
        <taxon>Eucestoda</taxon>
        <taxon>Cyclophyllidea</taxon>
        <taxon>Taeniidae</taxon>
        <taxon>Hydatigera</taxon>
    </lineage>
</organism>
<protein>
    <submittedName>
        <fullName evidence="1 3">Uncharacterized protein</fullName>
    </submittedName>
</protein>
<proteinExistence type="predicted"/>
<gene>
    <name evidence="1" type="ORF">TTAC_LOCUS11555</name>
</gene>
<name>A0A0R3XDE5_HYDTA</name>
<dbReference type="EMBL" id="UYWX01024954">
    <property type="protein sequence ID" value="VDM36972.1"/>
    <property type="molecule type" value="Genomic_DNA"/>
</dbReference>